<keyword evidence="3 5" id="KW-0653">Protein transport</keyword>
<keyword evidence="5" id="KW-0143">Chaperone</keyword>
<evidence type="ECO:0000256" key="4">
    <source>
        <dbReference type="ARBA" id="ARBA00023010"/>
    </source>
</evidence>
<dbReference type="Gene3D" id="3.10.420.10">
    <property type="entry name" value="SecB-like"/>
    <property type="match status" value="1"/>
</dbReference>
<dbReference type="PANTHER" id="PTHR36918:SF1">
    <property type="entry name" value="PROTEIN-EXPORT PROTEIN SECB"/>
    <property type="match status" value="1"/>
</dbReference>
<evidence type="ECO:0000256" key="3">
    <source>
        <dbReference type="ARBA" id="ARBA00022927"/>
    </source>
</evidence>
<evidence type="ECO:0000256" key="1">
    <source>
        <dbReference type="ARBA" id="ARBA00009990"/>
    </source>
</evidence>
<gene>
    <name evidence="5" type="primary">secB</name>
    <name evidence="6" type="ORF">A3196_04325</name>
</gene>
<evidence type="ECO:0000256" key="5">
    <source>
        <dbReference type="HAMAP-Rule" id="MF_00821"/>
    </source>
</evidence>
<protein>
    <recommendedName>
        <fullName evidence="5">Protein-export protein SecB</fullName>
    </recommendedName>
</protein>
<evidence type="ECO:0000313" key="7">
    <source>
        <dbReference type="Proteomes" id="UP000094849"/>
    </source>
</evidence>
<dbReference type="GO" id="GO:0006457">
    <property type="term" value="P:protein folding"/>
    <property type="evidence" value="ECO:0007669"/>
    <property type="project" value="UniProtKB-UniRule"/>
</dbReference>
<dbReference type="OrthoDB" id="9795145at2"/>
<keyword evidence="2 5" id="KW-0813">Transport</keyword>
<dbReference type="EMBL" id="LVJZ01000003">
    <property type="protein sequence ID" value="ODB96055.1"/>
    <property type="molecule type" value="Genomic_DNA"/>
</dbReference>
<comment type="caution">
    <text evidence="6">The sequence shown here is derived from an EMBL/GenBank/DDBJ whole genome shotgun (WGS) entry which is preliminary data.</text>
</comment>
<evidence type="ECO:0000256" key="2">
    <source>
        <dbReference type="ARBA" id="ARBA00022448"/>
    </source>
</evidence>
<keyword evidence="4 5" id="KW-0811">Translocation</keyword>
<dbReference type="GO" id="GO:0051082">
    <property type="term" value="F:unfolded protein binding"/>
    <property type="evidence" value="ECO:0007669"/>
    <property type="project" value="InterPro"/>
</dbReference>
<keyword evidence="7" id="KW-1185">Reference proteome</keyword>
<evidence type="ECO:0000313" key="6">
    <source>
        <dbReference type="EMBL" id="ODB96055.1"/>
    </source>
</evidence>
<comment type="subunit">
    <text evidence="5">Homotetramer, a dimer of dimers. One homotetramer interacts with 1 SecA dimer.</text>
</comment>
<dbReference type="RefSeq" id="WP_069003179.1">
    <property type="nucleotide sequence ID" value="NZ_LVJW01000006.1"/>
</dbReference>
<dbReference type="NCBIfam" id="NF004393">
    <property type="entry name" value="PRK05751.1-4"/>
    <property type="match status" value="1"/>
</dbReference>
<accession>A0A1E2UND8</accession>
<comment type="function">
    <text evidence="5">One of the proteins required for the normal export of preproteins out of the cell cytoplasm. It is a molecular chaperone that binds to a subset of precursor proteins, maintaining them in a translocation-competent state. It also specifically binds to its receptor SecA.</text>
</comment>
<dbReference type="PANTHER" id="PTHR36918">
    <property type="match status" value="1"/>
</dbReference>
<dbReference type="AlphaFoldDB" id="A0A1E2UND8"/>
<dbReference type="SUPFAM" id="SSF54611">
    <property type="entry name" value="SecB-like"/>
    <property type="match status" value="1"/>
</dbReference>
<reference evidence="6 7" key="1">
    <citation type="submission" date="2016-03" db="EMBL/GenBank/DDBJ databases">
        <title>Chemosynthetic sulphur-oxidizing symbionts of marine invertebrate animals are capable of nitrogen fixation.</title>
        <authorList>
            <person name="Petersen J.M."/>
            <person name="Kemper A."/>
            <person name="Gruber-Vodicka H."/>
            <person name="Cardini U."/>
            <person name="Geest Mvander."/>
            <person name="Kleiner M."/>
            <person name="Bulgheresi S."/>
            <person name="Fussmann M."/>
            <person name="Herbold C."/>
            <person name="Seah B.K.B."/>
            <person name="Antony C.Paul."/>
            <person name="Liu D."/>
            <person name="Belitz A."/>
            <person name="Weber M."/>
        </authorList>
    </citation>
    <scope>NUCLEOTIDE SEQUENCE [LARGE SCALE GENOMIC DNA]</scope>
    <source>
        <strain evidence="6">G_D</strain>
    </source>
</reference>
<dbReference type="Proteomes" id="UP000094849">
    <property type="component" value="Unassembled WGS sequence"/>
</dbReference>
<dbReference type="InterPro" id="IPR035958">
    <property type="entry name" value="SecB-like_sf"/>
</dbReference>
<dbReference type="NCBIfam" id="TIGR00809">
    <property type="entry name" value="secB"/>
    <property type="match status" value="1"/>
</dbReference>
<dbReference type="HAMAP" id="MF_00821">
    <property type="entry name" value="SecB"/>
    <property type="match status" value="1"/>
</dbReference>
<name>A0A1E2UND8_9GAMM</name>
<dbReference type="GO" id="GO:0051262">
    <property type="term" value="P:protein tetramerization"/>
    <property type="evidence" value="ECO:0007669"/>
    <property type="project" value="InterPro"/>
</dbReference>
<comment type="similarity">
    <text evidence="1 5">Belongs to the SecB family.</text>
</comment>
<dbReference type="Pfam" id="PF02556">
    <property type="entry name" value="SecB"/>
    <property type="match status" value="1"/>
</dbReference>
<organism evidence="6 7">
    <name type="scientific">Candidatus Thiodiazotropha endoloripes</name>
    <dbReference type="NCBI Taxonomy" id="1818881"/>
    <lineage>
        <taxon>Bacteria</taxon>
        <taxon>Pseudomonadati</taxon>
        <taxon>Pseudomonadota</taxon>
        <taxon>Gammaproteobacteria</taxon>
        <taxon>Chromatiales</taxon>
        <taxon>Sedimenticolaceae</taxon>
        <taxon>Candidatus Thiodiazotropha</taxon>
    </lineage>
</organism>
<dbReference type="GO" id="GO:0015031">
    <property type="term" value="P:protein transport"/>
    <property type="evidence" value="ECO:0007669"/>
    <property type="project" value="UniProtKB-UniRule"/>
</dbReference>
<keyword evidence="5" id="KW-0963">Cytoplasm</keyword>
<dbReference type="GO" id="GO:0005737">
    <property type="term" value="C:cytoplasm"/>
    <property type="evidence" value="ECO:0007669"/>
    <property type="project" value="UniProtKB-SubCell"/>
</dbReference>
<proteinExistence type="inferred from homology"/>
<dbReference type="InterPro" id="IPR003708">
    <property type="entry name" value="SecB"/>
</dbReference>
<comment type="subcellular location">
    <subcellularLocation>
        <location evidence="5">Cytoplasm</location>
    </subcellularLocation>
</comment>
<sequence length="161" mass="18173">MTEEAKQDAPNREFAVQRIYTKDISFETPNSPAVFQQEWKPETGVNLNTEVNKLNDDVFEVTLTVTVTTKLGEQTAYLAEVKQAGIFTAKGFPEQEMGPLLGAFCPNQLFPYVREVVSDLITKGSFPQMVLQPVNFDMIYAQHQQERAKRAETEAEGQSQH</sequence>
<dbReference type="STRING" id="1818881.A3196_04325"/>
<dbReference type="PRINTS" id="PR01594">
    <property type="entry name" value="SECBCHAPRONE"/>
</dbReference>